<dbReference type="SUPFAM" id="SSF51412">
    <property type="entry name" value="Inosine monophosphate dehydrogenase (IMPDH)"/>
    <property type="match status" value="1"/>
</dbReference>
<evidence type="ECO:0000256" key="5">
    <source>
        <dbReference type="ARBA" id="ARBA00022575"/>
    </source>
</evidence>
<keyword evidence="10 13" id="KW-0503">Monooxygenase</keyword>
<evidence type="ECO:0000256" key="8">
    <source>
        <dbReference type="ARBA" id="ARBA00022741"/>
    </source>
</evidence>
<dbReference type="RefSeq" id="WP_270072877.1">
    <property type="nucleotide sequence ID" value="NZ_JAJAQC010000024.1"/>
</dbReference>
<sequence length="341" mass="35332">MGVLCMWDGLDVPVVAAPMAGGASTPELVAAVNAAGGLGFLAGGYLSVAELTGQISRLRTLTDRPFGVNLFVPDPDTADPAAIDAYRRRLRPEAERLGVEPGEPRWDDDEYPVKLAALFANPVAVVGFTFGCPAPADIATLHRAGSHVVVTVTTVEEARAAADAGADTLCVQGAEAGGHQGSFQDTYERTTPLSELLAEVRQAVRVPLLAAGGIADGAAVRRVLCGGAAAAQMGTAFLRTPESGARQAHKDALADPRFTRTAVTRAFSGRRARGLVNRFLTEHDGIAPSGYPRVHHMTAPIRAAAARAGDADTLHLWAGACYATAAERPAAEVVGAIAEAL</sequence>
<dbReference type="Pfam" id="PF03060">
    <property type="entry name" value="NMO"/>
    <property type="match status" value="1"/>
</dbReference>
<name>A0A9X3SE72_9ACTN</name>
<evidence type="ECO:0000256" key="2">
    <source>
        <dbReference type="ARBA" id="ARBA00003535"/>
    </source>
</evidence>
<evidence type="ECO:0000256" key="4">
    <source>
        <dbReference type="ARBA" id="ARBA00013457"/>
    </source>
</evidence>
<dbReference type="GO" id="GO:0000166">
    <property type="term" value="F:nucleotide binding"/>
    <property type="evidence" value="ECO:0007669"/>
    <property type="project" value="UniProtKB-KW"/>
</dbReference>
<dbReference type="GO" id="GO:0009636">
    <property type="term" value="P:response to toxic substance"/>
    <property type="evidence" value="ECO:0007669"/>
    <property type="project" value="UniProtKB-KW"/>
</dbReference>
<evidence type="ECO:0000256" key="7">
    <source>
        <dbReference type="ARBA" id="ARBA00022643"/>
    </source>
</evidence>
<dbReference type="CDD" id="cd04730">
    <property type="entry name" value="NPD_like"/>
    <property type="match status" value="1"/>
</dbReference>
<dbReference type="InterPro" id="IPR004136">
    <property type="entry name" value="NMO"/>
</dbReference>
<dbReference type="GO" id="GO:0016627">
    <property type="term" value="F:oxidoreductase activity, acting on the CH-CH group of donors"/>
    <property type="evidence" value="ECO:0007669"/>
    <property type="project" value="InterPro"/>
</dbReference>
<dbReference type="AlphaFoldDB" id="A0A9X3SE72"/>
<proteinExistence type="inferred from homology"/>
<keyword evidence="8" id="KW-0547">Nucleotide-binding</keyword>
<dbReference type="FunFam" id="3.20.20.70:FF:000154">
    <property type="entry name" value="Probable nitronate monooxygenase"/>
    <property type="match status" value="1"/>
</dbReference>
<comment type="function">
    <text evidence="2">Nitronate monooxygenase that uses molecular oxygen to catalyze the oxidative denitrification of alkyl nitronates. Acts on propionate 3-nitronate (P3N), the presumed physiological substrate. Probably functions in the detoxification of P3N, a metabolic poison produced by plants and fungi as a defense mechanism.</text>
</comment>
<evidence type="ECO:0000256" key="6">
    <source>
        <dbReference type="ARBA" id="ARBA00022630"/>
    </source>
</evidence>
<keyword evidence="5" id="KW-0216">Detoxification</keyword>
<dbReference type="GO" id="GO:0006207">
    <property type="term" value="P:'de novo' pyrimidine nucleobase biosynthetic process"/>
    <property type="evidence" value="ECO:0007669"/>
    <property type="project" value="InterPro"/>
</dbReference>
<evidence type="ECO:0000256" key="3">
    <source>
        <dbReference type="ARBA" id="ARBA00009881"/>
    </source>
</evidence>
<dbReference type="PANTHER" id="PTHR42747:SF3">
    <property type="entry name" value="NITRONATE MONOOXYGENASE-RELATED"/>
    <property type="match status" value="1"/>
</dbReference>
<evidence type="ECO:0000313" key="14">
    <source>
        <dbReference type="Proteomes" id="UP001140076"/>
    </source>
</evidence>
<evidence type="ECO:0000256" key="10">
    <source>
        <dbReference type="ARBA" id="ARBA00023033"/>
    </source>
</evidence>
<comment type="similarity">
    <text evidence="3">Belongs to the nitronate monooxygenase family. NMO class I subfamily.</text>
</comment>
<keyword evidence="6" id="KW-0285">Flavoprotein</keyword>
<comment type="catalytic activity">
    <reaction evidence="12">
        <text>3 propionate 3-nitronate + 3 O2 + H2O = 3 3-oxopropanoate + 2 nitrate + nitrite + H2O2 + 3 H(+)</text>
        <dbReference type="Rhea" id="RHEA:57332"/>
        <dbReference type="ChEBI" id="CHEBI:15377"/>
        <dbReference type="ChEBI" id="CHEBI:15378"/>
        <dbReference type="ChEBI" id="CHEBI:15379"/>
        <dbReference type="ChEBI" id="CHEBI:16240"/>
        <dbReference type="ChEBI" id="CHEBI:16301"/>
        <dbReference type="ChEBI" id="CHEBI:17632"/>
        <dbReference type="ChEBI" id="CHEBI:33190"/>
        <dbReference type="ChEBI" id="CHEBI:136067"/>
    </reaction>
</comment>
<dbReference type="Gene3D" id="3.20.20.70">
    <property type="entry name" value="Aldolase class I"/>
    <property type="match status" value="1"/>
</dbReference>
<dbReference type="InterPro" id="IPR001295">
    <property type="entry name" value="Dihydroorotate_DH_CS"/>
</dbReference>
<comment type="cofactor">
    <cofactor evidence="1">
        <name>FMN</name>
        <dbReference type="ChEBI" id="CHEBI:58210"/>
    </cofactor>
</comment>
<gene>
    <name evidence="13" type="ORF">LG943_14950</name>
</gene>
<keyword evidence="7" id="KW-0288">FMN</keyword>
<keyword evidence="14" id="KW-1185">Reference proteome</keyword>
<dbReference type="GO" id="GO:0018580">
    <property type="term" value="F:nitronate monooxygenase activity"/>
    <property type="evidence" value="ECO:0007669"/>
    <property type="project" value="InterPro"/>
</dbReference>
<organism evidence="13 14">
    <name type="scientific">Streptomonospora mangrovi</name>
    <dbReference type="NCBI Taxonomy" id="2883123"/>
    <lineage>
        <taxon>Bacteria</taxon>
        <taxon>Bacillati</taxon>
        <taxon>Actinomycetota</taxon>
        <taxon>Actinomycetes</taxon>
        <taxon>Streptosporangiales</taxon>
        <taxon>Nocardiopsidaceae</taxon>
        <taxon>Streptomonospora</taxon>
    </lineage>
</organism>
<evidence type="ECO:0000313" key="13">
    <source>
        <dbReference type="EMBL" id="MDA0565603.1"/>
    </source>
</evidence>
<protein>
    <recommendedName>
        <fullName evidence="4">Probable nitronate monooxygenase</fullName>
    </recommendedName>
    <alternativeName>
        <fullName evidence="11">Propionate 3-nitronate monooxygenase</fullName>
    </alternativeName>
</protein>
<evidence type="ECO:0000256" key="12">
    <source>
        <dbReference type="ARBA" id="ARBA00049401"/>
    </source>
</evidence>
<accession>A0A9X3SE72</accession>
<dbReference type="Proteomes" id="UP001140076">
    <property type="component" value="Unassembled WGS sequence"/>
</dbReference>
<evidence type="ECO:0000256" key="11">
    <source>
        <dbReference type="ARBA" id="ARBA00031155"/>
    </source>
</evidence>
<keyword evidence="9" id="KW-0560">Oxidoreductase</keyword>
<comment type="caution">
    <text evidence="13">The sequence shown here is derived from an EMBL/GenBank/DDBJ whole genome shotgun (WGS) entry which is preliminary data.</text>
</comment>
<dbReference type="PANTHER" id="PTHR42747">
    <property type="entry name" value="NITRONATE MONOOXYGENASE-RELATED"/>
    <property type="match status" value="1"/>
</dbReference>
<reference evidence="13" key="1">
    <citation type="submission" date="2021-10" db="EMBL/GenBank/DDBJ databases">
        <title>Streptomonospora sp. nov., isolated from mangrove soil.</title>
        <authorList>
            <person name="Chen X."/>
            <person name="Ge X."/>
            <person name="Liu W."/>
        </authorList>
    </citation>
    <scope>NUCLEOTIDE SEQUENCE</scope>
    <source>
        <strain evidence="13">S1-112</strain>
    </source>
</reference>
<dbReference type="PROSITE" id="PS00912">
    <property type="entry name" value="DHODEHASE_2"/>
    <property type="match status" value="1"/>
</dbReference>
<evidence type="ECO:0000256" key="9">
    <source>
        <dbReference type="ARBA" id="ARBA00023002"/>
    </source>
</evidence>
<dbReference type="InterPro" id="IPR013785">
    <property type="entry name" value="Aldolase_TIM"/>
</dbReference>
<dbReference type="EMBL" id="JAJAQC010000024">
    <property type="protein sequence ID" value="MDA0565603.1"/>
    <property type="molecule type" value="Genomic_DNA"/>
</dbReference>
<evidence type="ECO:0000256" key="1">
    <source>
        <dbReference type="ARBA" id="ARBA00001917"/>
    </source>
</evidence>